<keyword evidence="2" id="KW-1185">Reference proteome</keyword>
<protein>
    <submittedName>
        <fullName evidence="1">Uncharacterized protein</fullName>
    </submittedName>
</protein>
<dbReference type="Proteomes" id="UP001497680">
    <property type="component" value="Unassembled WGS sequence"/>
</dbReference>
<dbReference type="EMBL" id="MU394296">
    <property type="protein sequence ID" value="KAI6089372.1"/>
    <property type="molecule type" value="Genomic_DNA"/>
</dbReference>
<reference evidence="1 2" key="1">
    <citation type="journal article" date="2022" name="New Phytol.">
        <title>Ecological generalism drives hyperdiversity of secondary metabolite gene clusters in xylarialean endophytes.</title>
        <authorList>
            <person name="Franco M.E.E."/>
            <person name="Wisecaver J.H."/>
            <person name="Arnold A.E."/>
            <person name="Ju Y.M."/>
            <person name="Slot J.C."/>
            <person name="Ahrendt S."/>
            <person name="Moore L.P."/>
            <person name="Eastman K.E."/>
            <person name="Scott K."/>
            <person name="Konkel Z."/>
            <person name="Mondo S.J."/>
            <person name="Kuo A."/>
            <person name="Hayes R.D."/>
            <person name="Haridas S."/>
            <person name="Andreopoulos B."/>
            <person name="Riley R."/>
            <person name="LaButti K."/>
            <person name="Pangilinan J."/>
            <person name="Lipzen A."/>
            <person name="Amirebrahimi M."/>
            <person name="Yan J."/>
            <person name="Adam C."/>
            <person name="Keymanesh K."/>
            <person name="Ng V."/>
            <person name="Louie K."/>
            <person name="Northen T."/>
            <person name="Drula E."/>
            <person name="Henrissat B."/>
            <person name="Hsieh H.M."/>
            <person name="Youens-Clark K."/>
            <person name="Lutzoni F."/>
            <person name="Miadlikowska J."/>
            <person name="Eastwood D.C."/>
            <person name="Hamelin R.C."/>
            <person name="Grigoriev I.V."/>
            <person name="U'Ren J.M."/>
        </authorList>
    </citation>
    <scope>NUCLEOTIDE SEQUENCE [LARGE SCALE GENOMIC DNA]</scope>
    <source>
        <strain evidence="1 2">ER1909</strain>
    </source>
</reference>
<comment type="caution">
    <text evidence="1">The sequence shown here is derived from an EMBL/GenBank/DDBJ whole genome shotgun (WGS) entry which is preliminary data.</text>
</comment>
<gene>
    <name evidence="1" type="ORF">F4821DRAFT_257166</name>
</gene>
<proteinExistence type="predicted"/>
<sequence length="578" mass="63593">MSAFEKKQSTAYKQPTVTSAEQSPAKSDKDGGARLTSADFDQVQATIAKLSLAKEHPEVKSSNADDVFSESSVGQHQSVQMAGINPAHPAAPTMHGMGRTQISGVDAQNFYSPNACMFVANLPEHVRDTRLEASLTKVCSQYGMVFVKIRRDSRNMPYAFCQFTNEQDARNAMEALQGTMIEGRPVRIEWVKANRSFVVYRVDSGEVNTTTAHQIMSAYGALAKCEALHPQIQEAMGISGGVLVEFSRFDASRDVVGAYRHDLNFRVVPYDLKKKTQKPRVDPDVAWLEKYEIDRRSIFVGNLPVAAEDLEERLASIVRDVGKAVKVQVVRKDATRDQLRPIAFGFVEFLTPDMADAAVKHLTGFVLDGYQLRVERKQSKEPHSIRHIRSVPVFPEDTKKEMVTPGRTKTIRHQRSEYLVRTSKGDLERVKAKPTVSESVPAEPTTPSAPSLPQLNAGSTPFAPASAPHPYPFFGYGPHPYAMPPHVPHGSHPFAMPAPHTPHGAVGGYYGSPFWATPYLQDPNLAMGGYYPTPFQSPLVGMGPQGQGPIPEADQSEGESTTPTKANPRLTQKRLNDA</sequence>
<organism evidence="1 2">
    <name type="scientific">Hypoxylon rubiginosum</name>
    <dbReference type="NCBI Taxonomy" id="110542"/>
    <lineage>
        <taxon>Eukaryota</taxon>
        <taxon>Fungi</taxon>
        <taxon>Dikarya</taxon>
        <taxon>Ascomycota</taxon>
        <taxon>Pezizomycotina</taxon>
        <taxon>Sordariomycetes</taxon>
        <taxon>Xylariomycetidae</taxon>
        <taxon>Xylariales</taxon>
        <taxon>Hypoxylaceae</taxon>
        <taxon>Hypoxylon</taxon>
    </lineage>
</organism>
<accession>A0ACC0D9E2</accession>
<evidence type="ECO:0000313" key="2">
    <source>
        <dbReference type="Proteomes" id="UP001497680"/>
    </source>
</evidence>
<evidence type="ECO:0000313" key="1">
    <source>
        <dbReference type="EMBL" id="KAI6089372.1"/>
    </source>
</evidence>
<name>A0ACC0D9E2_9PEZI</name>